<dbReference type="Pfam" id="PF04480">
    <property type="entry name" value="DUF559"/>
    <property type="match status" value="1"/>
</dbReference>
<protein>
    <submittedName>
        <fullName evidence="2">Endonuclease domain-containing protein</fullName>
    </submittedName>
</protein>
<sequence>MQGSIKPPLPTTTRKLLRGLRRTSTEAEQKLWYHLRDSRLNGYKFRRQHAVPPYVVDFYCEAKRLVVELDGSQHNEQSDQIRTQYLVSQGMAVLRFWDNEALQQTDAVLEAILSALEHRTLTPNPSPDGRGEY</sequence>
<keyword evidence="2" id="KW-0378">Hydrolase</keyword>
<evidence type="ECO:0000259" key="1">
    <source>
        <dbReference type="Pfam" id="PF04480"/>
    </source>
</evidence>
<dbReference type="PANTHER" id="PTHR38590:SF1">
    <property type="entry name" value="BLL0828 PROTEIN"/>
    <property type="match status" value="1"/>
</dbReference>
<dbReference type="PANTHER" id="PTHR38590">
    <property type="entry name" value="BLL0828 PROTEIN"/>
    <property type="match status" value="1"/>
</dbReference>
<keyword evidence="3" id="KW-1185">Reference proteome</keyword>
<dbReference type="GO" id="GO:0004519">
    <property type="term" value="F:endonuclease activity"/>
    <property type="evidence" value="ECO:0007669"/>
    <property type="project" value="UniProtKB-KW"/>
</dbReference>
<dbReference type="InterPro" id="IPR011335">
    <property type="entry name" value="Restrct_endonuc-II-like"/>
</dbReference>
<keyword evidence="2" id="KW-0540">Nuclease</keyword>
<name>A0A3S0S3Q8_9GAMM</name>
<accession>A0A3S0S3Q8</accession>
<dbReference type="OrthoDB" id="9798754at2"/>
<dbReference type="EMBL" id="RYZR01000005">
    <property type="protein sequence ID" value="RUL64156.1"/>
    <property type="molecule type" value="Genomic_DNA"/>
</dbReference>
<dbReference type="Proteomes" id="UP000267077">
    <property type="component" value="Unassembled WGS sequence"/>
</dbReference>
<feature type="domain" description="DUF559" evidence="1">
    <location>
        <begin position="15"/>
        <end position="117"/>
    </location>
</feature>
<dbReference type="InterPro" id="IPR047216">
    <property type="entry name" value="Endonuclease_DUF559_bact"/>
</dbReference>
<dbReference type="SUPFAM" id="SSF52980">
    <property type="entry name" value="Restriction endonuclease-like"/>
    <property type="match status" value="1"/>
</dbReference>
<gene>
    <name evidence="2" type="ORF">EKH79_08865</name>
</gene>
<dbReference type="InterPro" id="IPR007569">
    <property type="entry name" value="DUF559"/>
</dbReference>
<keyword evidence="2" id="KW-0255">Endonuclease</keyword>
<dbReference type="CDD" id="cd01038">
    <property type="entry name" value="Endonuclease_DUF559"/>
    <property type="match status" value="1"/>
</dbReference>
<proteinExistence type="predicted"/>
<reference evidence="2 3" key="1">
    <citation type="submission" date="2018-12" db="EMBL/GenBank/DDBJ databases">
        <title>Dyella dinghuensis sp. nov. DHOA06 and Dyella choica sp. nov. 4M-K27, isolated from forest soil.</title>
        <authorList>
            <person name="Qiu L.-H."/>
            <person name="Gao Z.-H."/>
        </authorList>
    </citation>
    <scope>NUCLEOTIDE SEQUENCE [LARGE SCALE GENOMIC DNA]</scope>
    <source>
        <strain evidence="2 3">DHOA06</strain>
    </source>
</reference>
<comment type="caution">
    <text evidence="2">The sequence shown here is derived from an EMBL/GenBank/DDBJ whole genome shotgun (WGS) entry which is preliminary data.</text>
</comment>
<organism evidence="2 3">
    <name type="scientific">Dyella dinghuensis</name>
    <dbReference type="NCBI Taxonomy" id="1920169"/>
    <lineage>
        <taxon>Bacteria</taxon>
        <taxon>Pseudomonadati</taxon>
        <taxon>Pseudomonadota</taxon>
        <taxon>Gammaproteobacteria</taxon>
        <taxon>Lysobacterales</taxon>
        <taxon>Rhodanobacteraceae</taxon>
        <taxon>Dyella</taxon>
    </lineage>
</organism>
<dbReference type="Gene3D" id="3.40.960.10">
    <property type="entry name" value="VSR Endonuclease"/>
    <property type="match status" value="1"/>
</dbReference>
<evidence type="ECO:0000313" key="2">
    <source>
        <dbReference type="EMBL" id="RUL64156.1"/>
    </source>
</evidence>
<evidence type="ECO:0000313" key="3">
    <source>
        <dbReference type="Proteomes" id="UP000267077"/>
    </source>
</evidence>
<dbReference type="AlphaFoldDB" id="A0A3S0S3Q8"/>